<dbReference type="AlphaFoldDB" id="A0AAF3F7Q3"/>
<dbReference type="GO" id="GO:0016192">
    <property type="term" value="P:vesicle-mediated transport"/>
    <property type="evidence" value="ECO:0007669"/>
    <property type="project" value="InterPro"/>
</dbReference>
<keyword evidence="2" id="KW-1133">Transmembrane helix</keyword>
<feature type="transmembrane region" description="Helical" evidence="2">
    <location>
        <begin position="96"/>
        <end position="117"/>
    </location>
</feature>
<dbReference type="InterPro" id="IPR042855">
    <property type="entry name" value="V_SNARE_CC"/>
</dbReference>
<proteinExistence type="predicted"/>
<dbReference type="Gene3D" id="1.20.5.110">
    <property type="match status" value="1"/>
</dbReference>
<protein>
    <submittedName>
        <fullName evidence="5">V-SNARE coiled-coil homology domain-containing protein</fullName>
    </submittedName>
</protein>
<dbReference type="SUPFAM" id="SSF58038">
    <property type="entry name" value="SNARE fusion complex"/>
    <property type="match status" value="1"/>
</dbReference>
<dbReference type="WBParaSite" id="MBELARI_LOCUS21657">
    <property type="protein sequence ID" value="MBELARI_LOCUS21657"/>
    <property type="gene ID" value="MBELARI_LOCUS21657"/>
</dbReference>
<keyword evidence="4" id="KW-1185">Reference proteome</keyword>
<organism evidence="4 5">
    <name type="scientific">Mesorhabditis belari</name>
    <dbReference type="NCBI Taxonomy" id="2138241"/>
    <lineage>
        <taxon>Eukaryota</taxon>
        <taxon>Metazoa</taxon>
        <taxon>Ecdysozoa</taxon>
        <taxon>Nematoda</taxon>
        <taxon>Chromadorea</taxon>
        <taxon>Rhabditida</taxon>
        <taxon>Rhabditina</taxon>
        <taxon>Rhabditomorpha</taxon>
        <taxon>Rhabditoidea</taxon>
        <taxon>Rhabditidae</taxon>
        <taxon>Mesorhabditinae</taxon>
        <taxon>Mesorhabditis</taxon>
    </lineage>
</organism>
<reference evidence="5" key="1">
    <citation type="submission" date="2024-02" db="UniProtKB">
        <authorList>
            <consortium name="WormBaseParasite"/>
        </authorList>
    </citation>
    <scope>IDENTIFICATION</scope>
</reference>
<keyword evidence="2" id="KW-0472">Membrane</keyword>
<feature type="domain" description="V-SNARE coiled-coil homology" evidence="3">
    <location>
        <begin position="34"/>
        <end position="94"/>
    </location>
</feature>
<sequence>MHRLFDIPNTRIGITQTSSTLSAQASNLHPTDEKIMQARAQVNEVMDLMRENIGKLAKRGERLDNLAERAEALEAGTNDFYKTAVQVKRDRYWKAYSMYLAMLGTFAVFVIAGTTYYQM</sequence>
<keyword evidence="2" id="KW-0812">Transmembrane</keyword>
<dbReference type="PROSITE" id="PS50892">
    <property type="entry name" value="V_SNARE"/>
    <property type="match status" value="1"/>
</dbReference>
<evidence type="ECO:0000256" key="2">
    <source>
        <dbReference type="SAM" id="Phobius"/>
    </source>
</evidence>
<dbReference type="GO" id="GO:0016020">
    <property type="term" value="C:membrane"/>
    <property type="evidence" value="ECO:0007669"/>
    <property type="project" value="InterPro"/>
</dbReference>
<dbReference type="Proteomes" id="UP000887575">
    <property type="component" value="Unassembled WGS sequence"/>
</dbReference>
<name>A0AAF3F7Q3_9BILA</name>
<evidence type="ECO:0000256" key="1">
    <source>
        <dbReference type="PROSITE-ProRule" id="PRU00290"/>
    </source>
</evidence>
<dbReference type="PRINTS" id="PR00219">
    <property type="entry name" value="SYNAPTOBREVN"/>
</dbReference>
<dbReference type="Pfam" id="PF00957">
    <property type="entry name" value="Synaptobrevin"/>
    <property type="match status" value="1"/>
</dbReference>
<keyword evidence="1" id="KW-0175">Coiled coil</keyword>
<evidence type="ECO:0000313" key="5">
    <source>
        <dbReference type="WBParaSite" id="MBELARI_LOCUS21657"/>
    </source>
</evidence>
<accession>A0AAF3F7Q3</accession>
<dbReference type="InterPro" id="IPR016444">
    <property type="entry name" value="Synaptobrevin/VAMP"/>
</dbReference>
<evidence type="ECO:0000313" key="4">
    <source>
        <dbReference type="Proteomes" id="UP000887575"/>
    </source>
</evidence>
<dbReference type="InterPro" id="IPR001388">
    <property type="entry name" value="Synaptobrevin-like"/>
</dbReference>
<evidence type="ECO:0000259" key="3">
    <source>
        <dbReference type="PROSITE" id="PS50892"/>
    </source>
</evidence>
<dbReference type="PANTHER" id="PTHR45701">
    <property type="entry name" value="SYNAPTOBREVIN FAMILY MEMBER"/>
    <property type="match status" value="1"/>
</dbReference>